<accession>A0ABS3QI74</accession>
<reference evidence="1 2" key="1">
    <citation type="submission" date="2021-03" db="EMBL/GenBank/DDBJ databases">
        <authorList>
            <person name="Kim M.K."/>
        </authorList>
    </citation>
    <scope>NUCLEOTIDE SEQUENCE [LARGE SCALE GENOMIC DNA]</scope>
    <source>
        <strain evidence="1 2">BT442</strain>
    </source>
</reference>
<evidence type="ECO:0000313" key="2">
    <source>
        <dbReference type="Proteomes" id="UP000664369"/>
    </source>
</evidence>
<proteinExistence type="predicted"/>
<keyword evidence="2" id="KW-1185">Reference proteome</keyword>
<evidence type="ECO:0000313" key="1">
    <source>
        <dbReference type="EMBL" id="MBO2010936.1"/>
    </source>
</evidence>
<sequence length="172" mass="19612">MTPSTPTPLPDWDTLKRSVYCEDGSLRDVYVLDTTRQDWAHWIAFVNGRYSVRWEAEGHNDDASAPAIDADFIARRWDAGRDQLSVSTHVFLGAVQVNCHFFVETEIENDLDPREIRSPADHERVLAYLVDLSTTLGKEVILTEENSEEAVWLRVNGARVEVLSRTLRLNRG</sequence>
<dbReference type="Proteomes" id="UP000664369">
    <property type="component" value="Unassembled WGS sequence"/>
</dbReference>
<name>A0ABS3QI74_9BACT</name>
<protein>
    <submittedName>
        <fullName evidence="1">Uncharacterized protein</fullName>
    </submittedName>
</protein>
<gene>
    <name evidence="1" type="ORF">J4E00_17885</name>
</gene>
<dbReference type="EMBL" id="JAGETZ010000009">
    <property type="protein sequence ID" value="MBO2010936.1"/>
    <property type="molecule type" value="Genomic_DNA"/>
</dbReference>
<organism evidence="1 2">
    <name type="scientific">Hymenobacter negativus</name>
    <dbReference type="NCBI Taxonomy" id="2795026"/>
    <lineage>
        <taxon>Bacteria</taxon>
        <taxon>Pseudomonadati</taxon>
        <taxon>Bacteroidota</taxon>
        <taxon>Cytophagia</taxon>
        <taxon>Cytophagales</taxon>
        <taxon>Hymenobacteraceae</taxon>
        <taxon>Hymenobacter</taxon>
    </lineage>
</organism>
<comment type="caution">
    <text evidence="1">The sequence shown here is derived from an EMBL/GenBank/DDBJ whole genome shotgun (WGS) entry which is preliminary data.</text>
</comment>
<dbReference type="RefSeq" id="WP_208176633.1">
    <property type="nucleotide sequence ID" value="NZ_JAGETZ010000009.1"/>
</dbReference>